<dbReference type="SUPFAM" id="SSF53850">
    <property type="entry name" value="Periplasmic binding protein-like II"/>
    <property type="match status" value="1"/>
</dbReference>
<dbReference type="AlphaFoldDB" id="F0RRH2"/>
<dbReference type="KEGG" id="sbu:SpiBuddy_2410"/>
<dbReference type="RefSeq" id="WP_013608070.1">
    <property type="nucleotide sequence ID" value="NC_015152.1"/>
</dbReference>
<dbReference type="PANTHER" id="PTHR43649:SF16">
    <property type="entry name" value="SUGAR-BINDING LIPOPROTEIN"/>
    <property type="match status" value="1"/>
</dbReference>
<dbReference type="PANTHER" id="PTHR43649">
    <property type="entry name" value="ARABINOSE-BINDING PROTEIN-RELATED"/>
    <property type="match status" value="1"/>
</dbReference>
<keyword evidence="1" id="KW-0732">Signal</keyword>
<evidence type="ECO:0000256" key="1">
    <source>
        <dbReference type="SAM" id="SignalP"/>
    </source>
</evidence>
<evidence type="ECO:0000313" key="3">
    <source>
        <dbReference type="Proteomes" id="UP000008466"/>
    </source>
</evidence>
<feature type="signal peptide" evidence="1">
    <location>
        <begin position="1"/>
        <end position="22"/>
    </location>
</feature>
<dbReference type="eggNOG" id="COG1653">
    <property type="taxonomic scope" value="Bacteria"/>
</dbReference>
<feature type="chain" id="PRO_5003255513" evidence="1">
    <location>
        <begin position="23"/>
        <end position="459"/>
    </location>
</feature>
<gene>
    <name evidence="2" type="ordered locus">SpiBuddy_2410</name>
</gene>
<dbReference type="HOGENOM" id="CLU_031285_10_4_12"/>
<dbReference type="OrthoDB" id="367242at2"/>
<sequence length="459" mass="52162">MKKVKVVAVFVVLFACLSMLFAAGTKETEQISQEKVKITVWGPLENYSDVEKASWKFCVEEFQRRYPEIEIVSIFSPAGTDYRQQYDKALMAGEAPTVTNLLPYVDVQTRASNGMIADISNFVNNWDLKKMGKVNPAMDEALQYNGKWYGVMDYIYLAGTVYNKNTLQAGGGNPANLPKTWAEFTALGQKVTDMNAPRFGYLLVGMEWNAWPFTPWVWSAGGEMVIPNGDGTYRVGFSEEAGIDAAMLWHDMIWKYRMTQKDVLKSWNDLRDDMHSGRGVFAFGRMDHFASEAEKKYGIPQDSFGIIPIPAKDANHQQASIAGGNAWIFSPTATQAELDAAWKFVQLFDYDEEFQVKKWEYENSIGGINNRIPPRTDMTEKKFSMATSWPEGWAAEFAIISETARMEPWCPNWNNLKNILAPVLQKILLTEKLTRDEIRTLLTQAANEAYKQYPETFKK</sequence>
<dbReference type="Proteomes" id="UP000008466">
    <property type="component" value="Chromosome"/>
</dbReference>
<name>F0RRH2_SPHGB</name>
<dbReference type="Gene3D" id="3.40.190.10">
    <property type="entry name" value="Periplasmic binding protein-like II"/>
    <property type="match status" value="1"/>
</dbReference>
<organism evidence="2 3">
    <name type="scientific">Sphaerochaeta globosa (strain ATCC BAA-1886 / DSM 22777 / Buddy)</name>
    <name type="common">Spirochaeta sp. (strain Buddy)</name>
    <dbReference type="NCBI Taxonomy" id="158189"/>
    <lineage>
        <taxon>Bacteria</taxon>
        <taxon>Pseudomonadati</taxon>
        <taxon>Spirochaetota</taxon>
        <taxon>Spirochaetia</taxon>
        <taxon>Spirochaetales</taxon>
        <taxon>Sphaerochaetaceae</taxon>
        <taxon>Sphaerochaeta</taxon>
    </lineage>
</organism>
<dbReference type="PROSITE" id="PS51257">
    <property type="entry name" value="PROKAR_LIPOPROTEIN"/>
    <property type="match status" value="1"/>
</dbReference>
<accession>F0RRH2</accession>
<dbReference type="EMBL" id="CP002541">
    <property type="protein sequence ID" value="ADY14224.1"/>
    <property type="molecule type" value="Genomic_DNA"/>
</dbReference>
<keyword evidence="3" id="KW-1185">Reference proteome</keyword>
<proteinExistence type="predicted"/>
<protein>
    <submittedName>
        <fullName evidence="2">Extracellular solute-binding protein family 1</fullName>
    </submittedName>
</protein>
<evidence type="ECO:0000313" key="2">
    <source>
        <dbReference type="EMBL" id="ADY14224.1"/>
    </source>
</evidence>
<reference evidence="3" key="1">
    <citation type="submission" date="2011-02" db="EMBL/GenBank/DDBJ databases">
        <title>Complete sequence of Spirochaeta sp. Buddy.</title>
        <authorList>
            <person name="Lucas S."/>
            <person name="Copeland A."/>
            <person name="Lapidus A."/>
            <person name="Cheng J.-F."/>
            <person name="Goodwin L."/>
            <person name="Pitluck S."/>
            <person name="Zeytun A."/>
            <person name="Detter J.C."/>
            <person name="Han C."/>
            <person name="Tapia R."/>
            <person name="Land M."/>
            <person name="Hauser L."/>
            <person name="Kyrpides N."/>
            <person name="Ivanova N."/>
            <person name="Mikhailova N."/>
            <person name="Pagani I."/>
            <person name="Ritalahti K.M."/>
            <person name="Loeffler F.E."/>
            <person name="Woyke T."/>
        </authorList>
    </citation>
    <scope>NUCLEOTIDE SEQUENCE [LARGE SCALE GENOMIC DNA]</scope>
    <source>
        <strain evidence="3">ATCC BAA-1886 / DSM 22777 / Buddy</strain>
    </source>
</reference>
<dbReference type="InterPro" id="IPR050490">
    <property type="entry name" value="Bact_solute-bd_prot1"/>
</dbReference>
<dbReference type="STRING" id="158189.SpiBuddy_2410"/>